<reference evidence="11" key="1">
    <citation type="submission" date="2022-10" db="EMBL/GenBank/DDBJ databases">
        <authorList>
            <person name="Chen Y."/>
            <person name="Dougan E. K."/>
            <person name="Chan C."/>
            <person name="Rhodes N."/>
            <person name="Thang M."/>
        </authorList>
    </citation>
    <scope>NUCLEOTIDE SEQUENCE</scope>
</reference>
<evidence type="ECO:0000259" key="10">
    <source>
        <dbReference type="PROSITE" id="PS50255"/>
    </source>
</evidence>
<proteinExistence type="predicted"/>
<evidence type="ECO:0000313" key="12">
    <source>
        <dbReference type="EMBL" id="CAL4768422.1"/>
    </source>
</evidence>
<dbReference type="SMART" id="SM01117">
    <property type="entry name" value="Cyt-b5"/>
    <property type="match status" value="1"/>
</dbReference>
<dbReference type="PANTHER" id="PTHR21281">
    <property type="entry name" value="CYTOCHROME B5 DOMAIN-CONTAINING PROTEIN 1"/>
    <property type="match status" value="1"/>
</dbReference>
<dbReference type="InterPro" id="IPR052320">
    <property type="entry name" value="Cytochrome_b5_domain"/>
</dbReference>
<evidence type="ECO:0000313" key="11">
    <source>
        <dbReference type="EMBL" id="CAI3981110.1"/>
    </source>
</evidence>
<keyword evidence="5" id="KW-0408">Iron</keyword>
<evidence type="ECO:0000256" key="2">
    <source>
        <dbReference type="ARBA" id="ARBA00022490"/>
    </source>
</evidence>
<evidence type="ECO:0000256" key="1">
    <source>
        <dbReference type="ARBA" id="ARBA00004430"/>
    </source>
</evidence>
<dbReference type="AlphaFoldDB" id="A0A9P1FNQ8"/>
<dbReference type="GO" id="GO:0046872">
    <property type="term" value="F:metal ion binding"/>
    <property type="evidence" value="ECO:0007669"/>
    <property type="project" value="UniProtKB-KW"/>
</dbReference>
<keyword evidence="4" id="KW-0479">Metal-binding</keyword>
<evidence type="ECO:0000256" key="6">
    <source>
        <dbReference type="ARBA" id="ARBA00023212"/>
    </source>
</evidence>
<dbReference type="PROSITE" id="PS50255">
    <property type="entry name" value="CYTOCHROME_B5_2"/>
    <property type="match status" value="1"/>
</dbReference>
<dbReference type="Pfam" id="PF00173">
    <property type="entry name" value="Cyt-b5"/>
    <property type="match status" value="1"/>
</dbReference>
<dbReference type="Proteomes" id="UP001152797">
    <property type="component" value="Unassembled WGS sequence"/>
</dbReference>
<dbReference type="PANTHER" id="PTHR21281:SF0">
    <property type="entry name" value="CYTOCHROME B5 DOMAIN-CONTAINING PROTEIN 1"/>
    <property type="match status" value="1"/>
</dbReference>
<dbReference type="InterPro" id="IPR036400">
    <property type="entry name" value="Cyt_B5-like_heme/steroid_sf"/>
</dbReference>
<dbReference type="EMBL" id="CAMXCT010000611">
    <property type="protein sequence ID" value="CAI3981110.1"/>
    <property type="molecule type" value="Genomic_DNA"/>
</dbReference>
<keyword evidence="2" id="KW-0963">Cytoplasm</keyword>
<reference evidence="12 13" key="2">
    <citation type="submission" date="2024-05" db="EMBL/GenBank/DDBJ databases">
        <authorList>
            <person name="Chen Y."/>
            <person name="Shah S."/>
            <person name="Dougan E. K."/>
            <person name="Thang M."/>
            <person name="Chan C."/>
        </authorList>
    </citation>
    <scope>NUCLEOTIDE SEQUENCE [LARGE SCALE GENOMIC DNA]</scope>
</reference>
<keyword evidence="6" id="KW-0206">Cytoskeleton</keyword>
<feature type="domain" description="Cytochrome b5 heme-binding" evidence="10">
    <location>
        <begin position="27"/>
        <end position="92"/>
    </location>
</feature>
<evidence type="ECO:0000256" key="5">
    <source>
        <dbReference type="ARBA" id="ARBA00023004"/>
    </source>
</evidence>
<dbReference type="Gene3D" id="3.10.120.10">
    <property type="entry name" value="Cytochrome b5-like heme/steroid binding domain"/>
    <property type="match status" value="1"/>
</dbReference>
<dbReference type="EMBL" id="CAMXCT030000611">
    <property type="protein sequence ID" value="CAL4768422.1"/>
    <property type="molecule type" value="Genomic_DNA"/>
</dbReference>
<gene>
    <name evidence="11" type="ORF">C1SCF055_LOCUS8931</name>
</gene>
<dbReference type="EMBL" id="CAMXCT020000611">
    <property type="protein sequence ID" value="CAL1134485.1"/>
    <property type="molecule type" value="Genomic_DNA"/>
</dbReference>
<dbReference type="SUPFAM" id="SSF55856">
    <property type="entry name" value="Cytochrome b5-like heme/steroid binding domain"/>
    <property type="match status" value="1"/>
</dbReference>
<protein>
    <recommendedName>
        <fullName evidence="8">Cytochrome b5 domain-containing protein 1</fullName>
    </recommendedName>
</protein>
<comment type="caution">
    <text evidence="11">The sequence shown here is derived from an EMBL/GenBank/DDBJ whole genome shotgun (WGS) entry which is preliminary data.</text>
</comment>
<comment type="function">
    <text evidence="9">Radial spoke stalk protein that binds heme under oxidizing conditions. Required for the coordinated beating of multiple cilia maybe by functioning in a redox signaling pathway.</text>
</comment>
<evidence type="ECO:0000256" key="8">
    <source>
        <dbReference type="ARBA" id="ARBA00040649"/>
    </source>
</evidence>
<evidence type="ECO:0000256" key="9">
    <source>
        <dbReference type="ARBA" id="ARBA00046139"/>
    </source>
</evidence>
<dbReference type="InterPro" id="IPR001199">
    <property type="entry name" value="Cyt_B5-like_heme/steroid-bd"/>
</dbReference>
<keyword evidence="13" id="KW-1185">Reference proteome</keyword>
<evidence type="ECO:0000256" key="7">
    <source>
        <dbReference type="ARBA" id="ARBA00023273"/>
    </source>
</evidence>
<comment type="subcellular location">
    <subcellularLocation>
        <location evidence="1">Cytoplasm</location>
        <location evidence="1">Cytoskeleton</location>
        <location evidence="1">Cilium axoneme</location>
    </subcellularLocation>
</comment>
<dbReference type="OrthoDB" id="260091at2759"/>
<accession>A0A9P1FNQ8</accession>
<evidence type="ECO:0000256" key="4">
    <source>
        <dbReference type="ARBA" id="ARBA00022723"/>
    </source>
</evidence>
<name>A0A9P1FNQ8_9DINO</name>
<keyword evidence="7" id="KW-0966">Cell projection</keyword>
<evidence type="ECO:0000313" key="13">
    <source>
        <dbReference type="Proteomes" id="UP001152797"/>
    </source>
</evidence>
<organism evidence="11">
    <name type="scientific">Cladocopium goreaui</name>
    <dbReference type="NCBI Taxonomy" id="2562237"/>
    <lineage>
        <taxon>Eukaryota</taxon>
        <taxon>Sar</taxon>
        <taxon>Alveolata</taxon>
        <taxon>Dinophyceae</taxon>
        <taxon>Suessiales</taxon>
        <taxon>Symbiodiniaceae</taxon>
        <taxon>Cladocopium</taxon>
    </lineage>
</organism>
<keyword evidence="3" id="KW-0349">Heme</keyword>
<evidence type="ECO:0000256" key="3">
    <source>
        <dbReference type="ARBA" id="ARBA00022617"/>
    </source>
</evidence>
<sequence length="237" mass="26944">MTGGAPQPPSFAPEVHKGDIPKEYRLQRYYTAADIAGHNTAHNCWVSFFGRVYDLTPLLAEYKGPLAQPIIAAAGSDISFWFDEATGQPKMHLDPVTGMQEIYCPWGRYIHVPPQGPESDWATDFGTPWWEDTRYWIGLRSAATRKIGIVNLMTRQKNTLEVPVEETVAEIQQRYLVHNAHAGSYTWKRLGKPLNMDKTLAENGMEDETEEFLRLSIDLDHHIPVIHLHFNDDLTEA</sequence>
<dbReference type="GO" id="GO:0005930">
    <property type="term" value="C:axoneme"/>
    <property type="evidence" value="ECO:0007669"/>
    <property type="project" value="UniProtKB-SubCell"/>
</dbReference>